<name>A0ABQ5GYG3_9ASTR</name>
<sequence>MGRLQGTAKPSVGAITLNLTLVFIENVFQSFNLVCFKRHGNNSVDMSGKLQVYKSFSKHTSSEGFDVSLVLDMLGGALGTFLSLVVGITLLWIMWKASSRTFKDERLMCLDRSGVVWRSLPLASGGSLQRFIRIGSGRWGKDMDYHWRDMG</sequence>
<organism evidence="2 3">
    <name type="scientific">Tanacetum coccineum</name>
    <dbReference type="NCBI Taxonomy" id="301880"/>
    <lineage>
        <taxon>Eukaryota</taxon>
        <taxon>Viridiplantae</taxon>
        <taxon>Streptophyta</taxon>
        <taxon>Embryophyta</taxon>
        <taxon>Tracheophyta</taxon>
        <taxon>Spermatophyta</taxon>
        <taxon>Magnoliopsida</taxon>
        <taxon>eudicotyledons</taxon>
        <taxon>Gunneridae</taxon>
        <taxon>Pentapetalae</taxon>
        <taxon>asterids</taxon>
        <taxon>campanulids</taxon>
        <taxon>Asterales</taxon>
        <taxon>Asteraceae</taxon>
        <taxon>Asteroideae</taxon>
        <taxon>Anthemideae</taxon>
        <taxon>Anthemidinae</taxon>
        <taxon>Tanacetum</taxon>
    </lineage>
</organism>
<gene>
    <name evidence="2" type="ORF">Tco_1055028</name>
</gene>
<dbReference type="EMBL" id="BQNB010019015">
    <property type="protein sequence ID" value="GJT80686.1"/>
    <property type="molecule type" value="Genomic_DNA"/>
</dbReference>
<reference evidence="2" key="1">
    <citation type="journal article" date="2022" name="Int. J. Mol. Sci.">
        <title>Draft Genome of Tanacetum Coccineum: Genomic Comparison of Closely Related Tanacetum-Family Plants.</title>
        <authorList>
            <person name="Yamashiro T."/>
            <person name="Shiraishi A."/>
            <person name="Nakayama K."/>
            <person name="Satake H."/>
        </authorList>
    </citation>
    <scope>NUCLEOTIDE SEQUENCE</scope>
</reference>
<evidence type="ECO:0000313" key="3">
    <source>
        <dbReference type="Proteomes" id="UP001151760"/>
    </source>
</evidence>
<proteinExistence type="predicted"/>
<keyword evidence="1" id="KW-1133">Transmembrane helix</keyword>
<protein>
    <submittedName>
        <fullName evidence="2">Uncharacterized protein</fullName>
    </submittedName>
</protein>
<keyword evidence="1" id="KW-0472">Membrane</keyword>
<evidence type="ECO:0000313" key="2">
    <source>
        <dbReference type="EMBL" id="GJT80686.1"/>
    </source>
</evidence>
<keyword evidence="3" id="KW-1185">Reference proteome</keyword>
<feature type="transmembrane region" description="Helical" evidence="1">
    <location>
        <begin position="73"/>
        <end position="95"/>
    </location>
</feature>
<accession>A0ABQ5GYG3</accession>
<comment type="caution">
    <text evidence="2">The sequence shown here is derived from an EMBL/GenBank/DDBJ whole genome shotgun (WGS) entry which is preliminary data.</text>
</comment>
<dbReference type="Proteomes" id="UP001151760">
    <property type="component" value="Unassembled WGS sequence"/>
</dbReference>
<evidence type="ECO:0000256" key="1">
    <source>
        <dbReference type="SAM" id="Phobius"/>
    </source>
</evidence>
<keyword evidence="1" id="KW-0812">Transmembrane</keyword>
<reference evidence="2" key="2">
    <citation type="submission" date="2022-01" db="EMBL/GenBank/DDBJ databases">
        <authorList>
            <person name="Yamashiro T."/>
            <person name="Shiraishi A."/>
            <person name="Satake H."/>
            <person name="Nakayama K."/>
        </authorList>
    </citation>
    <scope>NUCLEOTIDE SEQUENCE</scope>
</reference>